<dbReference type="Proteomes" id="UP000315439">
    <property type="component" value="Unassembled WGS sequence"/>
</dbReference>
<name>A0A545U908_9GAMM</name>
<protein>
    <submittedName>
        <fullName evidence="1">Lipid A deacylase LpxR family protein</fullName>
    </submittedName>
</protein>
<sequence>MRKNNRQNRRLHIRKFRKIPITVLLISFILPLNAYAEFEWVSYTLDNDLFIGNDSGYTNGLSVALYDSEESSGEEGGFAGKDPQPKPSWMLSPLLWSLKDEGYMGAVNIYTIGQSMITPEDIQVEVPSEEDLPYAGLLFINNTFLAINENFADKISTSIGVVGPLSLAEESQKFVHELIGADEPLGWDTQLKNELVFQFSRARAWRSWISDDQSMDLVTSVEASLGTISSSVNVGVMFRYGTDLSRTYATELLNTTRTSNPAAIDGGWYIYTIVNSGYLFNQIFTDGNTFRDSRSIDYRNEFVGISIGLAYSWKDYSLSVAFNDANLISDDSEEQLKNLTEYGTITFAYRF</sequence>
<dbReference type="OrthoDB" id="9776275at2"/>
<dbReference type="InterPro" id="IPR037107">
    <property type="entry name" value="Put_OMP_sf"/>
</dbReference>
<organism evidence="1 2">
    <name type="scientific">Aliikangiella coralliicola</name>
    <dbReference type="NCBI Taxonomy" id="2592383"/>
    <lineage>
        <taxon>Bacteria</taxon>
        <taxon>Pseudomonadati</taxon>
        <taxon>Pseudomonadota</taxon>
        <taxon>Gammaproteobacteria</taxon>
        <taxon>Oceanospirillales</taxon>
        <taxon>Pleioneaceae</taxon>
        <taxon>Aliikangiella</taxon>
    </lineage>
</organism>
<reference evidence="1 2" key="1">
    <citation type="submission" date="2019-07" db="EMBL/GenBank/DDBJ databases">
        <title>Draft genome for Aliikangiella sp. M105.</title>
        <authorList>
            <person name="Wang G."/>
        </authorList>
    </citation>
    <scope>NUCLEOTIDE SEQUENCE [LARGE SCALE GENOMIC DNA]</scope>
    <source>
        <strain evidence="1 2">M105</strain>
    </source>
</reference>
<gene>
    <name evidence="1" type="ORF">FLL46_18740</name>
</gene>
<dbReference type="RefSeq" id="WP_142932875.1">
    <property type="nucleotide sequence ID" value="NZ_ML660167.1"/>
</dbReference>
<dbReference type="Pfam" id="PF09982">
    <property type="entry name" value="LpxR"/>
    <property type="match status" value="1"/>
</dbReference>
<comment type="caution">
    <text evidence="1">The sequence shown here is derived from an EMBL/GenBank/DDBJ whole genome shotgun (WGS) entry which is preliminary data.</text>
</comment>
<dbReference type="EMBL" id="VIKS01000011">
    <property type="protein sequence ID" value="TQV85956.1"/>
    <property type="molecule type" value="Genomic_DNA"/>
</dbReference>
<evidence type="ECO:0000313" key="1">
    <source>
        <dbReference type="EMBL" id="TQV85956.1"/>
    </source>
</evidence>
<dbReference type="Gene3D" id="2.40.128.140">
    <property type="entry name" value="Outer membrane protein"/>
    <property type="match status" value="1"/>
</dbReference>
<proteinExistence type="predicted"/>
<dbReference type="AlphaFoldDB" id="A0A545U908"/>
<keyword evidence="2" id="KW-1185">Reference proteome</keyword>
<evidence type="ECO:0000313" key="2">
    <source>
        <dbReference type="Proteomes" id="UP000315439"/>
    </source>
</evidence>
<accession>A0A545U908</accession>
<dbReference type="InterPro" id="IPR018707">
    <property type="entry name" value="LpxR"/>
</dbReference>